<reference evidence="8 9" key="1">
    <citation type="journal article" date="2018" name="Nat. Biotechnol.">
        <title>A standardized bacterial taxonomy based on genome phylogeny substantially revises the tree of life.</title>
        <authorList>
            <person name="Parks D.H."/>
            <person name="Chuvochina M."/>
            <person name="Waite D.W."/>
            <person name="Rinke C."/>
            <person name="Skarshewski A."/>
            <person name="Chaumeil P.A."/>
            <person name="Hugenholtz P."/>
        </authorList>
    </citation>
    <scope>NUCLEOTIDE SEQUENCE [LARGE SCALE GENOMIC DNA]</scope>
    <source>
        <strain evidence="8">UBA9375</strain>
    </source>
</reference>
<dbReference type="Pfam" id="PF07963">
    <property type="entry name" value="N_methyl"/>
    <property type="match status" value="1"/>
</dbReference>
<feature type="region of interest" description="Disordered" evidence="6">
    <location>
        <begin position="67"/>
        <end position="99"/>
    </location>
</feature>
<evidence type="ECO:0000256" key="3">
    <source>
        <dbReference type="ARBA" id="ARBA00022692"/>
    </source>
</evidence>
<feature type="transmembrane region" description="Helical" evidence="7">
    <location>
        <begin position="12"/>
        <end position="34"/>
    </location>
</feature>
<keyword evidence="2" id="KW-0488">Methylation</keyword>
<dbReference type="PROSITE" id="PS00409">
    <property type="entry name" value="PROKAR_NTER_METHYL"/>
    <property type="match status" value="1"/>
</dbReference>
<evidence type="ECO:0000256" key="7">
    <source>
        <dbReference type="SAM" id="Phobius"/>
    </source>
</evidence>
<keyword evidence="5 7" id="KW-0472">Membrane</keyword>
<evidence type="ECO:0000313" key="8">
    <source>
        <dbReference type="EMBL" id="HCO25338.1"/>
    </source>
</evidence>
<accession>A0A3D3RB63</accession>
<keyword evidence="4 7" id="KW-1133">Transmembrane helix</keyword>
<organism evidence="8 9">
    <name type="scientific">Gimesia maris</name>
    <dbReference type="NCBI Taxonomy" id="122"/>
    <lineage>
        <taxon>Bacteria</taxon>
        <taxon>Pseudomonadati</taxon>
        <taxon>Planctomycetota</taxon>
        <taxon>Planctomycetia</taxon>
        <taxon>Planctomycetales</taxon>
        <taxon>Planctomycetaceae</taxon>
        <taxon>Gimesia</taxon>
    </lineage>
</organism>
<keyword evidence="3 7" id="KW-0812">Transmembrane</keyword>
<dbReference type="PANTHER" id="PTHR30093:SF44">
    <property type="entry name" value="TYPE II SECRETION SYSTEM CORE PROTEIN G"/>
    <property type="match status" value="1"/>
</dbReference>
<dbReference type="Gene3D" id="3.30.700.10">
    <property type="entry name" value="Glycoprotein, Type 4 Pilin"/>
    <property type="match status" value="1"/>
</dbReference>
<gene>
    <name evidence="8" type="ORF">DIT97_20810</name>
</gene>
<sequence length="173" mass="18296">MTKATLQQNRRAGFTLVEVMIVVVILGILAATVLPQFISTNDDAKESVLVQDLQTLRSQIQVYKFQHDGKYPGDGSTDPDDFRNSLLLSSDKDGTTGAVGTKPLGPYLIGSLPPNPFTGGRGVMIVTDVAGTEPDEAAKDGTETVGWIYNPATGEIKGNNAGTAADGRDLDTL</sequence>
<evidence type="ECO:0000256" key="1">
    <source>
        <dbReference type="ARBA" id="ARBA00004167"/>
    </source>
</evidence>
<evidence type="ECO:0000256" key="4">
    <source>
        <dbReference type="ARBA" id="ARBA00022989"/>
    </source>
</evidence>
<evidence type="ECO:0000313" key="9">
    <source>
        <dbReference type="Proteomes" id="UP000263642"/>
    </source>
</evidence>
<dbReference type="AlphaFoldDB" id="A0A3D3RB63"/>
<dbReference type="SUPFAM" id="SSF54523">
    <property type="entry name" value="Pili subunits"/>
    <property type="match status" value="1"/>
</dbReference>
<dbReference type="NCBIfam" id="TIGR02532">
    <property type="entry name" value="IV_pilin_GFxxxE"/>
    <property type="match status" value="1"/>
</dbReference>
<comment type="caution">
    <text evidence="8">The sequence shown here is derived from an EMBL/GenBank/DDBJ whole genome shotgun (WGS) entry which is preliminary data.</text>
</comment>
<evidence type="ECO:0000256" key="2">
    <source>
        <dbReference type="ARBA" id="ARBA00022481"/>
    </source>
</evidence>
<evidence type="ECO:0000256" key="6">
    <source>
        <dbReference type="SAM" id="MobiDB-lite"/>
    </source>
</evidence>
<comment type="subcellular location">
    <subcellularLocation>
        <location evidence="1">Membrane</location>
        <topology evidence="1">Single-pass membrane protein</topology>
    </subcellularLocation>
</comment>
<dbReference type="InterPro" id="IPR045584">
    <property type="entry name" value="Pilin-like"/>
</dbReference>
<name>A0A3D3RB63_9PLAN</name>
<dbReference type="InterPro" id="IPR000983">
    <property type="entry name" value="Bac_GSPG_pilin"/>
</dbReference>
<dbReference type="EMBL" id="DQAY01000126">
    <property type="protein sequence ID" value="HCO25338.1"/>
    <property type="molecule type" value="Genomic_DNA"/>
</dbReference>
<protein>
    <submittedName>
        <fullName evidence="8">General secretion pathway protein GspG</fullName>
    </submittedName>
</protein>
<dbReference type="InterPro" id="IPR012902">
    <property type="entry name" value="N_methyl_site"/>
</dbReference>
<dbReference type="GO" id="GO:0016020">
    <property type="term" value="C:membrane"/>
    <property type="evidence" value="ECO:0007669"/>
    <property type="project" value="UniProtKB-SubCell"/>
</dbReference>
<dbReference type="GO" id="GO:0015627">
    <property type="term" value="C:type II protein secretion system complex"/>
    <property type="evidence" value="ECO:0007669"/>
    <property type="project" value="InterPro"/>
</dbReference>
<dbReference type="GO" id="GO:0015628">
    <property type="term" value="P:protein secretion by the type II secretion system"/>
    <property type="evidence" value="ECO:0007669"/>
    <property type="project" value="InterPro"/>
</dbReference>
<dbReference type="PRINTS" id="PR00813">
    <property type="entry name" value="BCTERIALGSPG"/>
</dbReference>
<evidence type="ECO:0000256" key="5">
    <source>
        <dbReference type="ARBA" id="ARBA00023136"/>
    </source>
</evidence>
<dbReference type="PANTHER" id="PTHR30093">
    <property type="entry name" value="GENERAL SECRETION PATHWAY PROTEIN G"/>
    <property type="match status" value="1"/>
</dbReference>
<dbReference type="Proteomes" id="UP000263642">
    <property type="component" value="Unassembled WGS sequence"/>
</dbReference>
<proteinExistence type="predicted"/>